<evidence type="ECO:0000313" key="2">
    <source>
        <dbReference type="Proteomes" id="UP000070255"/>
    </source>
</evidence>
<name>A0ABR5T344_9BURK</name>
<gene>
    <name evidence="1" type="ORF">WS72_21140</name>
</gene>
<sequence>MPRGPEFRLRVSNLHLEFTAFAGVFATPARRRAGTGMPARNPPRAPNRPRAAFPARYFTELALTFAKSRLPKPVS</sequence>
<reference evidence="1 2" key="1">
    <citation type="submission" date="2015-11" db="EMBL/GenBank/DDBJ databases">
        <authorList>
            <person name="Sahl J."/>
            <person name="Wagner D."/>
            <person name="Keim P."/>
        </authorList>
    </citation>
    <scope>NUCLEOTIDE SEQUENCE [LARGE SCALE GENOMIC DNA]</scope>
    <source>
        <strain evidence="1 2">BDU18</strain>
    </source>
</reference>
<comment type="caution">
    <text evidence="1">The sequence shown here is derived from an EMBL/GenBank/DDBJ whole genome shotgun (WGS) entry which is preliminary data.</text>
</comment>
<protein>
    <submittedName>
        <fullName evidence="1">Uncharacterized protein</fullName>
    </submittedName>
</protein>
<accession>A0ABR5T344</accession>
<proteinExistence type="predicted"/>
<dbReference type="EMBL" id="LNJQ01000004">
    <property type="protein sequence ID" value="KWZ37486.1"/>
    <property type="molecule type" value="Genomic_DNA"/>
</dbReference>
<keyword evidence="2" id="KW-1185">Reference proteome</keyword>
<dbReference type="Proteomes" id="UP000070255">
    <property type="component" value="Unassembled WGS sequence"/>
</dbReference>
<organism evidence="1 2">
    <name type="scientific">Burkholderia savannae</name>
    <dbReference type="NCBI Taxonomy" id="1637837"/>
    <lineage>
        <taxon>Bacteria</taxon>
        <taxon>Pseudomonadati</taxon>
        <taxon>Pseudomonadota</taxon>
        <taxon>Betaproteobacteria</taxon>
        <taxon>Burkholderiales</taxon>
        <taxon>Burkholderiaceae</taxon>
        <taxon>Burkholderia</taxon>
        <taxon>pseudomallei group</taxon>
    </lineage>
</organism>
<evidence type="ECO:0000313" key="1">
    <source>
        <dbReference type="EMBL" id="KWZ37486.1"/>
    </source>
</evidence>